<evidence type="ECO:0000259" key="11">
    <source>
        <dbReference type="PROSITE" id="PS51900"/>
    </source>
</evidence>
<evidence type="ECO:0000256" key="3">
    <source>
        <dbReference type="ARBA" id="ARBA00022679"/>
    </source>
</evidence>
<dbReference type="CDD" id="cd00397">
    <property type="entry name" value="DNA_BRE_C"/>
    <property type="match status" value="1"/>
</dbReference>
<keyword evidence="8" id="KW-1179">Viral genome integration</keyword>
<dbReference type="InterPro" id="IPR013762">
    <property type="entry name" value="Integrase-like_cat_sf"/>
</dbReference>
<feature type="domain" description="Core-binding (CB)" evidence="11">
    <location>
        <begin position="1"/>
        <end position="80"/>
    </location>
</feature>
<dbReference type="Gene3D" id="1.10.150.130">
    <property type="match status" value="1"/>
</dbReference>
<comment type="similarity">
    <text evidence="1">Belongs to the 'phage' integrase family.</text>
</comment>
<evidence type="ECO:0000256" key="4">
    <source>
        <dbReference type="ARBA" id="ARBA00022801"/>
    </source>
</evidence>
<dbReference type="PANTHER" id="PTHR30349">
    <property type="entry name" value="PHAGE INTEGRASE-RELATED"/>
    <property type="match status" value="1"/>
</dbReference>
<dbReference type="Pfam" id="PF00589">
    <property type="entry name" value="Phage_integrase"/>
    <property type="match status" value="1"/>
</dbReference>
<dbReference type="Gene3D" id="1.10.443.10">
    <property type="entry name" value="Intergrase catalytic core"/>
    <property type="match status" value="1"/>
</dbReference>
<dbReference type="InterPro" id="IPR004107">
    <property type="entry name" value="Integrase_SAM-like_N"/>
</dbReference>
<dbReference type="GO" id="GO:0075713">
    <property type="term" value="P:establishment of integrated proviral latency"/>
    <property type="evidence" value="ECO:0007669"/>
    <property type="project" value="UniProtKB-KW"/>
</dbReference>
<dbReference type="GO" id="GO:0003677">
    <property type="term" value="F:DNA binding"/>
    <property type="evidence" value="ECO:0007669"/>
    <property type="project" value="UniProtKB-UniRule"/>
</dbReference>
<name>A0A8S5NW76_9CAUD</name>
<dbReference type="SUPFAM" id="SSF56349">
    <property type="entry name" value="DNA breaking-rejoining enzymes"/>
    <property type="match status" value="1"/>
</dbReference>
<dbReference type="GO" id="GO:0044826">
    <property type="term" value="P:viral genome integration into host DNA"/>
    <property type="evidence" value="ECO:0007669"/>
    <property type="project" value="UniProtKB-KW"/>
</dbReference>
<evidence type="ECO:0000259" key="10">
    <source>
        <dbReference type="PROSITE" id="PS51898"/>
    </source>
</evidence>
<keyword evidence="3" id="KW-0808">Transferase</keyword>
<evidence type="ECO:0000256" key="1">
    <source>
        <dbReference type="ARBA" id="ARBA00008857"/>
    </source>
</evidence>
<dbReference type="Pfam" id="PF02899">
    <property type="entry name" value="Phage_int_SAM_1"/>
    <property type="match status" value="1"/>
</dbReference>
<evidence type="ECO:0000256" key="9">
    <source>
        <dbReference type="PROSITE-ProRule" id="PRU01248"/>
    </source>
</evidence>
<dbReference type="GO" id="GO:0016787">
    <property type="term" value="F:hydrolase activity"/>
    <property type="evidence" value="ECO:0007669"/>
    <property type="project" value="UniProtKB-KW"/>
</dbReference>
<evidence type="ECO:0000256" key="2">
    <source>
        <dbReference type="ARBA" id="ARBA00016082"/>
    </source>
</evidence>
<dbReference type="InterPro" id="IPR044068">
    <property type="entry name" value="CB"/>
</dbReference>
<proteinExistence type="inferred from homology"/>
<dbReference type="GO" id="GO:0015074">
    <property type="term" value="P:DNA integration"/>
    <property type="evidence" value="ECO:0007669"/>
    <property type="project" value="UniProtKB-KW"/>
</dbReference>
<feature type="domain" description="Tyr recombinase" evidence="10">
    <location>
        <begin position="107"/>
        <end position="315"/>
    </location>
</feature>
<evidence type="ECO:0000313" key="12">
    <source>
        <dbReference type="EMBL" id="DAD99061.1"/>
    </source>
</evidence>
<sequence length="315" mass="36730">MVEDYLSNQTHLSPHSLHAYRSALKIFFVWVKNNLNNKNCIEIRKKEFLRYMNFLANRGLSEAAIKFKKSSVSALNKFIENFYDEDYPMFRNYVTAEMQVPKTGKVFAKEPLTPDEMDNLCSVLAEREEWQKLAYVKFTYSTGCRHAESLQLLKEVVNYEPKRKIVTIVDEDGKEQEVESVSYKTHEIRCKGRSAVGKVRKLQFGQDVMDALKKWLEVRGDDDCPYMFVVKTKDGSKVRQIGYSAFNDWCINEFSEIVGRRTTPHNFRRSRATNLVCYDHRALETAQKLLGHESSETTQMYVIREDTEDADEAFV</sequence>
<accession>A0A8S5NW76</accession>
<keyword evidence="6 9" id="KW-0238">DNA-binding</keyword>
<dbReference type="PROSITE" id="PS51900">
    <property type="entry name" value="CB"/>
    <property type="match status" value="1"/>
</dbReference>
<dbReference type="PROSITE" id="PS51898">
    <property type="entry name" value="TYR_RECOMBINASE"/>
    <property type="match status" value="1"/>
</dbReference>
<dbReference type="InterPro" id="IPR002104">
    <property type="entry name" value="Integrase_catalytic"/>
</dbReference>
<dbReference type="InterPro" id="IPR011010">
    <property type="entry name" value="DNA_brk_join_enz"/>
</dbReference>
<keyword evidence="7" id="KW-0233">DNA recombination</keyword>
<evidence type="ECO:0000256" key="7">
    <source>
        <dbReference type="ARBA" id="ARBA00023172"/>
    </source>
</evidence>
<reference evidence="12" key="1">
    <citation type="journal article" date="2021" name="Proc. Natl. Acad. Sci. U.S.A.">
        <title>A Catalog of Tens of Thousands of Viruses from Human Metagenomes Reveals Hidden Associations with Chronic Diseases.</title>
        <authorList>
            <person name="Tisza M.J."/>
            <person name="Buck C.B."/>
        </authorList>
    </citation>
    <scope>NUCLEOTIDE SEQUENCE</scope>
    <source>
        <strain evidence="12">Ct4Ap70</strain>
    </source>
</reference>
<organism evidence="12">
    <name type="scientific">Siphoviridae sp. ct4Ap70</name>
    <dbReference type="NCBI Taxonomy" id="2825328"/>
    <lineage>
        <taxon>Viruses</taxon>
        <taxon>Duplodnaviria</taxon>
        <taxon>Heunggongvirae</taxon>
        <taxon>Uroviricota</taxon>
        <taxon>Caudoviricetes</taxon>
    </lineage>
</organism>
<evidence type="ECO:0000256" key="5">
    <source>
        <dbReference type="ARBA" id="ARBA00022908"/>
    </source>
</evidence>
<dbReference type="EMBL" id="BK015274">
    <property type="protein sequence ID" value="DAD99061.1"/>
    <property type="molecule type" value="Genomic_DNA"/>
</dbReference>
<evidence type="ECO:0000256" key="6">
    <source>
        <dbReference type="ARBA" id="ARBA00023125"/>
    </source>
</evidence>
<dbReference type="GO" id="GO:0006310">
    <property type="term" value="P:DNA recombination"/>
    <property type="evidence" value="ECO:0007669"/>
    <property type="project" value="UniProtKB-KW"/>
</dbReference>
<dbReference type="InterPro" id="IPR050090">
    <property type="entry name" value="Tyrosine_recombinase_XerCD"/>
</dbReference>
<keyword evidence="4" id="KW-0378">Hydrolase</keyword>
<dbReference type="GO" id="GO:0016740">
    <property type="term" value="F:transferase activity"/>
    <property type="evidence" value="ECO:0007669"/>
    <property type="project" value="UniProtKB-KW"/>
</dbReference>
<dbReference type="PANTHER" id="PTHR30349:SF41">
    <property type="entry name" value="INTEGRASE_RECOMBINASE PROTEIN MJ0367-RELATED"/>
    <property type="match status" value="1"/>
</dbReference>
<keyword evidence="5" id="KW-0229">DNA integration</keyword>
<evidence type="ECO:0000256" key="8">
    <source>
        <dbReference type="ARBA" id="ARBA00023195"/>
    </source>
</evidence>
<protein>
    <recommendedName>
        <fullName evidence="2">Integrase</fullName>
    </recommendedName>
</protein>
<dbReference type="InterPro" id="IPR010998">
    <property type="entry name" value="Integrase_recombinase_N"/>
</dbReference>
<keyword evidence="8" id="KW-1160">Virus entry into host cell</keyword>